<dbReference type="InterPro" id="IPR013785">
    <property type="entry name" value="Aldolase_TIM"/>
</dbReference>
<dbReference type="SUPFAM" id="SSF54675">
    <property type="entry name" value="Nicotinate/Quinolinate PRTase N-terminal domain-like"/>
    <property type="match status" value="1"/>
</dbReference>
<dbReference type="FunFam" id="3.20.20.70:FF:000030">
    <property type="entry name" value="Nicotinate-nucleotide pyrophosphorylase, carboxylating"/>
    <property type="match status" value="1"/>
</dbReference>
<evidence type="ECO:0000256" key="4">
    <source>
        <dbReference type="ARBA" id="ARBA00011218"/>
    </source>
</evidence>
<evidence type="ECO:0000259" key="14">
    <source>
        <dbReference type="Pfam" id="PF01729"/>
    </source>
</evidence>
<reference evidence="16 17" key="1">
    <citation type="submission" date="2020-05" db="EMBL/GenBank/DDBJ databases">
        <title>Complete genome of Desulfobulbus oligotrophicus.</title>
        <authorList>
            <person name="Podar M."/>
        </authorList>
    </citation>
    <scope>NUCLEOTIDE SEQUENCE [LARGE SCALE GENOMIC DNA]</scope>
    <source>
        <strain evidence="16 17">Prop6</strain>
    </source>
</reference>
<dbReference type="EMBL" id="CP054140">
    <property type="protein sequence ID" value="QQG64787.1"/>
    <property type="molecule type" value="Genomic_DNA"/>
</dbReference>
<keyword evidence="8 12" id="KW-0808">Transferase</keyword>
<evidence type="ECO:0000256" key="11">
    <source>
        <dbReference type="ARBA" id="ARBA00069173"/>
    </source>
</evidence>
<feature type="binding site" evidence="13">
    <location>
        <begin position="239"/>
        <end position="241"/>
    </location>
    <ligand>
        <name>substrate</name>
    </ligand>
</feature>
<evidence type="ECO:0000256" key="1">
    <source>
        <dbReference type="ARBA" id="ARBA00003237"/>
    </source>
</evidence>
<proteinExistence type="inferred from homology"/>
<dbReference type="GO" id="GO:0005737">
    <property type="term" value="C:cytoplasm"/>
    <property type="evidence" value="ECO:0007669"/>
    <property type="project" value="TreeGrafter"/>
</dbReference>
<accession>A0A7T5VBG4</accession>
<comment type="function">
    <text evidence="1">Involved in the catabolism of quinolinic acid (QA).</text>
</comment>
<organism evidence="16 17">
    <name type="scientific">Desulfobulbus oligotrophicus</name>
    <dbReference type="NCBI Taxonomy" id="1909699"/>
    <lineage>
        <taxon>Bacteria</taxon>
        <taxon>Pseudomonadati</taxon>
        <taxon>Thermodesulfobacteriota</taxon>
        <taxon>Desulfobulbia</taxon>
        <taxon>Desulfobulbales</taxon>
        <taxon>Desulfobulbaceae</taxon>
        <taxon>Desulfobulbus</taxon>
    </lineage>
</organism>
<evidence type="ECO:0000256" key="13">
    <source>
        <dbReference type="PIRSR" id="PIRSR006250-1"/>
    </source>
</evidence>
<sequence>MDTFLLDTLLRNCLAEDLEHGDITTQAIFQPEDRSTACFITRHPMTVVGMETVAARVFRLLDPEVACTNAVSDGSRVEKGVELLRISGATRTLLRAERVALNLVQRLCGIATLTTAFTDAVRHTRAVIVDTRKTTPGLRLLEKYAVRAAGGRNHRYSLSDGVLIKDNHIAACGSITEAVQRVRARVPHTINIEVETDTLAQVEECLACRVGVIMLDNMDLATMRQAVALINGRATVEASGGVNLQTVTGIAETGVDIISVGALTHSARACDIGMDWRE</sequence>
<evidence type="ECO:0000256" key="7">
    <source>
        <dbReference type="ARBA" id="ARBA00022676"/>
    </source>
</evidence>
<dbReference type="FunFam" id="3.90.1170.20:FF:000001">
    <property type="entry name" value="Nicotinate-nucleotide diphosphorylase (Carboxylating)"/>
    <property type="match status" value="1"/>
</dbReference>
<dbReference type="Pfam" id="PF02749">
    <property type="entry name" value="QRPTase_N"/>
    <property type="match status" value="1"/>
</dbReference>
<feature type="binding site" evidence="13">
    <location>
        <position position="155"/>
    </location>
    <ligand>
        <name>substrate</name>
    </ligand>
</feature>
<feature type="binding site" evidence="13">
    <location>
        <position position="216"/>
    </location>
    <ligand>
        <name>substrate</name>
    </ligand>
</feature>
<evidence type="ECO:0000256" key="5">
    <source>
        <dbReference type="ARBA" id="ARBA00011944"/>
    </source>
</evidence>
<dbReference type="InterPro" id="IPR036068">
    <property type="entry name" value="Nicotinate_pribotase-like_C"/>
</dbReference>
<keyword evidence="6" id="KW-0662">Pyridine nucleotide biosynthesis</keyword>
<evidence type="ECO:0000313" key="17">
    <source>
        <dbReference type="Proteomes" id="UP000596092"/>
    </source>
</evidence>
<dbReference type="SUPFAM" id="SSF51690">
    <property type="entry name" value="Nicotinate/Quinolinate PRTase C-terminal domain-like"/>
    <property type="match status" value="1"/>
</dbReference>
<evidence type="ECO:0000256" key="9">
    <source>
        <dbReference type="ARBA" id="ARBA00033102"/>
    </source>
</evidence>
<dbReference type="InterPro" id="IPR002638">
    <property type="entry name" value="Quinolinate_PRibosylTrfase_C"/>
</dbReference>
<dbReference type="PANTHER" id="PTHR32179">
    <property type="entry name" value="NICOTINATE-NUCLEOTIDE PYROPHOSPHORYLASE [CARBOXYLATING]"/>
    <property type="match status" value="1"/>
</dbReference>
<dbReference type="UniPathway" id="UPA00253">
    <property type="reaction ID" value="UER00331"/>
</dbReference>
<comment type="catalytic activity">
    <reaction evidence="10">
        <text>nicotinate beta-D-ribonucleotide + CO2 + diphosphate = quinolinate + 5-phospho-alpha-D-ribose 1-diphosphate + 2 H(+)</text>
        <dbReference type="Rhea" id="RHEA:12733"/>
        <dbReference type="ChEBI" id="CHEBI:15378"/>
        <dbReference type="ChEBI" id="CHEBI:16526"/>
        <dbReference type="ChEBI" id="CHEBI:29959"/>
        <dbReference type="ChEBI" id="CHEBI:33019"/>
        <dbReference type="ChEBI" id="CHEBI:57502"/>
        <dbReference type="ChEBI" id="CHEBI:58017"/>
        <dbReference type="EC" id="2.4.2.19"/>
    </reaction>
</comment>
<feature type="binding site" evidence="13">
    <location>
        <position position="165"/>
    </location>
    <ligand>
        <name>substrate</name>
    </ligand>
</feature>
<dbReference type="Pfam" id="PF01729">
    <property type="entry name" value="QRPTase_C"/>
    <property type="match status" value="1"/>
</dbReference>
<keyword evidence="17" id="KW-1185">Reference proteome</keyword>
<dbReference type="InterPro" id="IPR004393">
    <property type="entry name" value="NadC"/>
</dbReference>
<evidence type="ECO:0000313" key="16">
    <source>
        <dbReference type="EMBL" id="QQG64787.1"/>
    </source>
</evidence>
<dbReference type="NCBIfam" id="TIGR00078">
    <property type="entry name" value="nadC"/>
    <property type="match status" value="1"/>
</dbReference>
<dbReference type="GO" id="GO:0034213">
    <property type="term" value="P:quinolinate catabolic process"/>
    <property type="evidence" value="ECO:0007669"/>
    <property type="project" value="TreeGrafter"/>
</dbReference>
<feature type="binding site" evidence="13">
    <location>
        <position position="195"/>
    </location>
    <ligand>
        <name>substrate</name>
    </ligand>
</feature>
<gene>
    <name evidence="16" type="primary">nadC</name>
    <name evidence="16" type="ORF">HP555_02355</name>
</gene>
<feature type="domain" description="Quinolinate phosphoribosyl transferase N-terminal" evidence="15">
    <location>
        <begin position="22"/>
        <end position="108"/>
    </location>
</feature>
<dbReference type="Gene3D" id="3.90.1170.20">
    <property type="entry name" value="Quinolinate phosphoribosyl transferase, N-terminal domain"/>
    <property type="match status" value="1"/>
</dbReference>
<name>A0A7T5VBG4_9BACT</name>
<dbReference type="KEGG" id="dog:HP555_02355"/>
<dbReference type="Proteomes" id="UP000596092">
    <property type="component" value="Chromosome"/>
</dbReference>
<dbReference type="PANTHER" id="PTHR32179:SF3">
    <property type="entry name" value="NICOTINATE-NUCLEOTIDE PYROPHOSPHORYLASE [CARBOXYLATING]"/>
    <property type="match status" value="1"/>
</dbReference>
<evidence type="ECO:0000256" key="10">
    <source>
        <dbReference type="ARBA" id="ARBA00047445"/>
    </source>
</evidence>
<dbReference type="InterPro" id="IPR037128">
    <property type="entry name" value="Quinolinate_PRibosylTase_N_sf"/>
</dbReference>
<dbReference type="CDD" id="cd01572">
    <property type="entry name" value="QPRTase"/>
    <property type="match status" value="1"/>
</dbReference>
<comment type="subunit">
    <text evidence="4">Hexamer formed by 3 homodimers.</text>
</comment>
<dbReference type="AlphaFoldDB" id="A0A7T5VBG4"/>
<dbReference type="GO" id="GO:0004514">
    <property type="term" value="F:nicotinate-nucleotide diphosphorylase (carboxylating) activity"/>
    <property type="evidence" value="ECO:0007669"/>
    <property type="project" value="UniProtKB-EC"/>
</dbReference>
<dbReference type="GO" id="GO:0009435">
    <property type="term" value="P:NAD+ biosynthetic process"/>
    <property type="evidence" value="ECO:0007669"/>
    <property type="project" value="UniProtKB-UniPathway"/>
</dbReference>
<dbReference type="InterPro" id="IPR027277">
    <property type="entry name" value="NadC/ModD"/>
</dbReference>
<dbReference type="Gene3D" id="3.20.20.70">
    <property type="entry name" value="Aldolase class I"/>
    <property type="match status" value="1"/>
</dbReference>
<protein>
    <recommendedName>
        <fullName evidence="11">Probable nicotinate-nucleotide pyrophosphorylase [carboxylating]</fullName>
        <ecNumber evidence="5">2.4.2.19</ecNumber>
    </recommendedName>
    <alternativeName>
        <fullName evidence="9">Quinolinate phosphoribosyltransferase [decarboxylating]</fullName>
    </alternativeName>
</protein>
<evidence type="ECO:0000256" key="12">
    <source>
        <dbReference type="PIRNR" id="PIRNR006250"/>
    </source>
</evidence>
<dbReference type="RefSeq" id="WP_199263618.1">
    <property type="nucleotide sequence ID" value="NZ_CP054140.1"/>
</dbReference>
<dbReference type="InterPro" id="IPR022412">
    <property type="entry name" value="Quinolinate_PRibosylTrfase_N"/>
</dbReference>
<evidence type="ECO:0000256" key="6">
    <source>
        <dbReference type="ARBA" id="ARBA00022642"/>
    </source>
</evidence>
<evidence type="ECO:0000259" key="15">
    <source>
        <dbReference type="Pfam" id="PF02749"/>
    </source>
</evidence>
<dbReference type="EC" id="2.4.2.19" evidence="5"/>
<feature type="binding site" evidence="13">
    <location>
        <position position="98"/>
    </location>
    <ligand>
        <name>substrate</name>
    </ligand>
</feature>
<feature type="domain" description="Quinolinate phosphoribosyl transferase C-terminal" evidence="14">
    <location>
        <begin position="110"/>
        <end position="275"/>
    </location>
</feature>
<evidence type="ECO:0000256" key="3">
    <source>
        <dbReference type="ARBA" id="ARBA00009400"/>
    </source>
</evidence>
<evidence type="ECO:0000256" key="2">
    <source>
        <dbReference type="ARBA" id="ARBA00004893"/>
    </source>
</evidence>
<feature type="binding site" evidence="13">
    <location>
        <begin position="131"/>
        <end position="133"/>
    </location>
    <ligand>
        <name>substrate</name>
    </ligand>
</feature>
<feature type="binding site" evidence="13">
    <location>
        <begin position="260"/>
        <end position="262"/>
    </location>
    <ligand>
        <name>substrate</name>
    </ligand>
</feature>
<comment type="similarity">
    <text evidence="3 12">Belongs to the NadC/ModD family.</text>
</comment>
<dbReference type="PIRSF" id="PIRSF006250">
    <property type="entry name" value="NadC_ModD"/>
    <property type="match status" value="1"/>
</dbReference>
<keyword evidence="7 12" id="KW-0328">Glycosyltransferase</keyword>
<comment type="pathway">
    <text evidence="2">Cofactor biosynthesis; NAD(+) biosynthesis; nicotinate D-ribonucleotide from quinolinate: step 1/1.</text>
</comment>
<evidence type="ECO:0000256" key="8">
    <source>
        <dbReference type="ARBA" id="ARBA00022679"/>
    </source>
</evidence>